<proteinExistence type="predicted"/>
<reference evidence="1 2" key="1">
    <citation type="submission" date="2014-05" db="EMBL/GenBank/DDBJ databases">
        <title>Genome Announcement of Sphingobium lucknowense F2.</title>
        <authorList>
            <person name="Lal R."/>
            <person name="Negi V."/>
            <person name="Lata P."/>
            <person name="Sangwan N."/>
            <person name="Gupta S.K."/>
            <person name="Rao D.L.N."/>
            <person name="Das S."/>
        </authorList>
    </citation>
    <scope>NUCLEOTIDE SEQUENCE [LARGE SCALE GENOMIC DNA]</scope>
    <source>
        <strain evidence="1 2">F2</strain>
    </source>
</reference>
<name>A0A8E1C2V9_9SPHN</name>
<dbReference type="EMBL" id="JANF02000056">
    <property type="protein sequence ID" value="KER36323.1"/>
    <property type="molecule type" value="Genomic_DNA"/>
</dbReference>
<protein>
    <submittedName>
        <fullName evidence="1">Uncharacterized protein</fullName>
    </submittedName>
</protein>
<sequence length="459" mass="50877">MKLTPEWGNAEIKKPLNERHTIMQWYDALCHVQATTIKQPGEPTSIEVNGVLACYFGLAYALYLLEHNIELQDRMIARLRDQGNFQGAYYELVVARALIGAGFDLVLEDETDKSTKHCEFAAISKDTGQKFWIEAKMRSVSGLFGKTDKDGVSTKAGIATSQLISHLNGALKKPAANQRMIFIDLNAEMNPDASDDNRPAFVKAVNSRLATYEQKDLEPGQSAYVFVTNMTFHRDLLGPAQMIAIPTSVGIPDFNRPGFHKLSDFYRSEKKHADALRVAESIAHTLRFPTTFDGSMPATTLLGERPPLTIGERYSFEGAGPDGNHITGTVTDVTVMETWKAAMIAVSTDDGRHMLLRENLSDAQLTDFKNHPDAYNGKVKRVSKGAKTPYDLFKFFVEAFANLTRKTLLERLKLADRAASHLSDEDLLLDYCERLVAGSGMFESQDGVLQPKASAENSA</sequence>
<gene>
    <name evidence="1" type="ORF">AL00_11275</name>
</gene>
<accession>A0A8E1C2V9</accession>
<dbReference type="Proteomes" id="UP000028135">
    <property type="component" value="Unassembled WGS sequence"/>
</dbReference>
<comment type="caution">
    <text evidence="1">The sequence shown here is derived from an EMBL/GenBank/DDBJ whole genome shotgun (WGS) entry which is preliminary data.</text>
</comment>
<evidence type="ECO:0000313" key="1">
    <source>
        <dbReference type="EMBL" id="KER36323.1"/>
    </source>
</evidence>
<evidence type="ECO:0000313" key="2">
    <source>
        <dbReference type="Proteomes" id="UP000028135"/>
    </source>
</evidence>
<dbReference type="AlphaFoldDB" id="A0A8E1C2V9"/>
<organism evidence="1 2">
    <name type="scientific">Sphingobium indicum F2</name>
    <dbReference type="NCBI Taxonomy" id="1450518"/>
    <lineage>
        <taxon>Bacteria</taxon>
        <taxon>Pseudomonadati</taxon>
        <taxon>Pseudomonadota</taxon>
        <taxon>Alphaproteobacteria</taxon>
        <taxon>Sphingomonadales</taxon>
        <taxon>Sphingomonadaceae</taxon>
        <taxon>Sphingobium</taxon>
    </lineage>
</organism>